<dbReference type="GO" id="GO:1902476">
    <property type="term" value="P:chloride transmembrane transport"/>
    <property type="evidence" value="ECO:0000318"/>
    <property type="project" value="GO_Central"/>
</dbReference>
<dbReference type="Proteomes" id="UP000005239">
    <property type="component" value="Unassembled WGS sequence"/>
</dbReference>
<dbReference type="InterPro" id="IPR006201">
    <property type="entry name" value="Neur_channel"/>
</dbReference>
<dbReference type="PRINTS" id="PR00253">
    <property type="entry name" value="GABAARECEPTR"/>
</dbReference>
<organism evidence="13 14">
    <name type="scientific">Pristionchus pacificus</name>
    <name type="common">Parasitic nematode worm</name>
    <dbReference type="NCBI Taxonomy" id="54126"/>
    <lineage>
        <taxon>Eukaryota</taxon>
        <taxon>Metazoa</taxon>
        <taxon>Ecdysozoa</taxon>
        <taxon>Nematoda</taxon>
        <taxon>Chromadorea</taxon>
        <taxon>Rhabditida</taxon>
        <taxon>Rhabditina</taxon>
        <taxon>Diplogasteromorpha</taxon>
        <taxon>Diplogasteroidea</taxon>
        <taxon>Neodiplogasteridae</taxon>
        <taxon>Pristionchus</taxon>
    </lineage>
</organism>
<dbReference type="InterPro" id="IPR038050">
    <property type="entry name" value="Neuro_actylchol_rec"/>
</dbReference>
<accession>A0A8R1U2V5</accession>
<dbReference type="PANTHER" id="PTHR18945">
    <property type="entry name" value="NEUROTRANSMITTER GATED ION CHANNEL"/>
    <property type="match status" value="1"/>
</dbReference>
<comment type="similarity">
    <text evidence="11">Belongs to the ligand-gated ion channel (TC 1.A.9) family.</text>
</comment>
<dbReference type="Pfam" id="PF02931">
    <property type="entry name" value="Neur_chan_LBD"/>
    <property type="match status" value="1"/>
</dbReference>
<dbReference type="InterPro" id="IPR018000">
    <property type="entry name" value="Neurotransmitter_ion_chnl_CS"/>
</dbReference>
<feature type="transmembrane region" description="Helical" evidence="11">
    <location>
        <begin position="612"/>
        <end position="630"/>
    </location>
</feature>
<dbReference type="SUPFAM" id="SSF90112">
    <property type="entry name" value="Neurotransmitter-gated ion-channel transmembrane pore"/>
    <property type="match status" value="1"/>
</dbReference>
<comment type="caution">
    <text evidence="11">Lacks conserved residue(s) required for the propagation of feature annotation.</text>
</comment>
<keyword evidence="3 11" id="KW-0813">Transport</keyword>
<keyword evidence="8 11" id="KW-0406">Ion transport</keyword>
<dbReference type="GO" id="GO:0005886">
    <property type="term" value="C:plasma membrane"/>
    <property type="evidence" value="ECO:0007669"/>
    <property type="project" value="UniProtKB-SubCell"/>
</dbReference>
<evidence type="ECO:0000256" key="2">
    <source>
        <dbReference type="ARBA" id="ARBA00004236"/>
    </source>
</evidence>
<dbReference type="CDD" id="cd18987">
    <property type="entry name" value="LGIC_ECD_anion"/>
    <property type="match status" value="1"/>
</dbReference>
<keyword evidence="6" id="KW-0732">Signal</keyword>
<protein>
    <submittedName>
        <fullName evidence="13">Lgc-43</fullName>
    </submittedName>
</protein>
<evidence type="ECO:0000256" key="8">
    <source>
        <dbReference type="ARBA" id="ARBA00023065"/>
    </source>
</evidence>
<dbReference type="Gene3D" id="2.70.170.10">
    <property type="entry name" value="Neurotransmitter-gated ion-channel ligand-binding domain"/>
    <property type="match status" value="1"/>
</dbReference>
<evidence type="ECO:0000256" key="5">
    <source>
        <dbReference type="ARBA" id="ARBA00022692"/>
    </source>
</evidence>
<dbReference type="SUPFAM" id="SSF63712">
    <property type="entry name" value="Nicotinic receptor ligand binding domain-like"/>
    <property type="match status" value="1"/>
</dbReference>
<evidence type="ECO:0000256" key="11">
    <source>
        <dbReference type="RuleBase" id="RU000687"/>
    </source>
</evidence>
<evidence type="ECO:0000313" key="13">
    <source>
        <dbReference type="EnsemblMetazoa" id="PPA02161.1"/>
    </source>
</evidence>
<comment type="subcellular location">
    <subcellularLocation>
        <location evidence="2">Cell membrane</location>
    </subcellularLocation>
    <subcellularLocation>
        <location evidence="1">Membrane</location>
        <topology evidence="1">Multi-pass membrane protein</topology>
    </subcellularLocation>
</comment>
<gene>
    <name evidence="13" type="primary">WBGene00091715</name>
</gene>
<feature type="transmembrane region" description="Helical" evidence="11">
    <location>
        <begin position="36"/>
        <end position="56"/>
    </location>
</feature>
<evidence type="ECO:0000313" key="14">
    <source>
        <dbReference type="Proteomes" id="UP000005239"/>
    </source>
</evidence>
<dbReference type="GO" id="GO:0004890">
    <property type="term" value="F:GABA-A receptor activity"/>
    <property type="evidence" value="ECO:0000318"/>
    <property type="project" value="GO_Central"/>
</dbReference>
<dbReference type="OrthoDB" id="203862at2759"/>
<evidence type="ECO:0000256" key="12">
    <source>
        <dbReference type="SAM" id="MobiDB-lite"/>
    </source>
</evidence>
<evidence type="ECO:0000256" key="10">
    <source>
        <dbReference type="ARBA" id="ARBA00023303"/>
    </source>
</evidence>
<evidence type="ECO:0000256" key="7">
    <source>
        <dbReference type="ARBA" id="ARBA00022989"/>
    </source>
</evidence>
<dbReference type="GO" id="GO:1902711">
    <property type="term" value="C:GABA-A receptor complex"/>
    <property type="evidence" value="ECO:0000318"/>
    <property type="project" value="GO_Central"/>
</dbReference>
<dbReference type="PROSITE" id="PS00236">
    <property type="entry name" value="NEUROTR_ION_CHANNEL"/>
    <property type="match status" value="1"/>
</dbReference>
<dbReference type="InterPro" id="IPR006028">
    <property type="entry name" value="GABAA/Glycine_rcpt"/>
</dbReference>
<keyword evidence="5 11" id="KW-0812">Transmembrane</keyword>
<keyword evidence="14" id="KW-1185">Reference proteome</keyword>
<evidence type="ECO:0000256" key="4">
    <source>
        <dbReference type="ARBA" id="ARBA00022475"/>
    </source>
</evidence>
<evidence type="ECO:0000256" key="3">
    <source>
        <dbReference type="ARBA" id="ARBA00022448"/>
    </source>
</evidence>
<dbReference type="Gene3D" id="1.20.58.390">
    <property type="entry name" value="Neurotransmitter-gated ion-channel transmembrane domain"/>
    <property type="match status" value="1"/>
</dbReference>
<dbReference type="InterPro" id="IPR036734">
    <property type="entry name" value="Neur_chan_lig-bd_sf"/>
</dbReference>
<keyword evidence="4" id="KW-1003">Cell membrane</keyword>
<dbReference type="AlphaFoldDB" id="A0A2A6C3A5"/>
<keyword evidence="9 11" id="KW-0472">Membrane</keyword>
<proteinExistence type="inferred from homology"/>
<dbReference type="GO" id="GO:0005230">
    <property type="term" value="F:extracellular ligand-gated monoatomic ion channel activity"/>
    <property type="evidence" value="ECO:0007669"/>
    <property type="project" value="InterPro"/>
</dbReference>
<sequence>MEIDCTRWDGERYGQEMIRDNVFQPIDKGRGRIDDWMTTLTLLFLLILCPLLLPLAKVTHRFSFINLRSSVRESNVSEITPIDLHITSSTLLPSTVSTDESKPLETPPIRKKIAFRVKATVRDGSGEEIKSNEGWKEFNLTNLRVSLSGDDEVDGSGEYEYEYVYEDELEQWNKKKEMEKDEAKKKEDQPKKEKEGEEEEYEEVYEYVYEDEIETTPSPPFVFREAVIEMENEEASGFTDDFTLPEQKSKVVITEINQIDTRLFERELMSMRVRDEQVSHIRDLLHNASYLELDTGESHKDYGGSYVLPLLQSVAYDNNTVPLIFSDIPVHVRTQLKILYLGNFDSHLMEFTVDAEMNMRWFDLRLANNFSRPIRLREKALIDLIWRPDPYFVNSKYSYFHHVTFPNFRMIITPQGLVSYTMRVTLLPSCPMIFCRYPHDRQECDLRMSSIAFPRSLVTFTWHSTPYIFHYRPDLPELTLADPWADECIVEGKLIASSCLRLVFNLKREEGRYIVEKYLPSALAMMFSWVAPYVPYHYEEVRIVTPITVLLTLVQMEKGDQQVRTSYLTSIDLWFAVMKEKQTEKAANEYEKMQLYGKRRTMRRLVTRVDRFSQISSPLIFISFLLYYVLVLSRGDEKDCVDS</sequence>
<dbReference type="GO" id="GO:0045202">
    <property type="term" value="C:synapse"/>
    <property type="evidence" value="ECO:0007669"/>
    <property type="project" value="GOC"/>
</dbReference>
<keyword evidence="7 11" id="KW-1133">Transmembrane helix</keyword>
<reference evidence="14" key="1">
    <citation type="journal article" date="2008" name="Nat. Genet.">
        <title>The Pristionchus pacificus genome provides a unique perspective on nematode lifestyle and parasitism.</title>
        <authorList>
            <person name="Dieterich C."/>
            <person name="Clifton S.W."/>
            <person name="Schuster L.N."/>
            <person name="Chinwalla A."/>
            <person name="Delehaunty K."/>
            <person name="Dinkelacker I."/>
            <person name="Fulton L."/>
            <person name="Fulton R."/>
            <person name="Godfrey J."/>
            <person name="Minx P."/>
            <person name="Mitreva M."/>
            <person name="Roeseler W."/>
            <person name="Tian H."/>
            <person name="Witte H."/>
            <person name="Yang S.P."/>
            <person name="Wilson R.K."/>
            <person name="Sommer R.J."/>
        </authorList>
    </citation>
    <scope>NUCLEOTIDE SEQUENCE [LARGE SCALE GENOMIC DNA]</scope>
    <source>
        <strain evidence="14">PS312</strain>
    </source>
</reference>
<evidence type="ECO:0000256" key="6">
    <source>
        <dbReference type="ARBA" id="ARBA00022729"/>
    </source>
</evidence>
<evidence type="ECO:0000256" key="9">
    <source>
        <dbReference type="ARBA" id="ARBA00023136"/>
    </source>
</evidence>
<dbReference type="InterPro" id="IPR006202">
    <property type="entry name" value="Neur_chan_lig-bd"/>
</dbReference>
<name>A0A2A6C3A5_PRIPA</name>
<keyword evidence="10 11" id="KW-0407">Ion channel</keyword>
<dbReference type="EnsemblMetazoa" id="PPA02161.1">
    <property type="protein sequence ID" value="PPA02161.1"/>
    <property type="gene ID" value="WBGene00091715"/>
</dbReference>
<dbReference type="PRINTS" id="PR00252">
    <property type="entry name" value="NRIONCHANNEL"/>
</dbReference>
<reference evidence="13" key="2">
    <citation type="submission" date="2022-06" db="UniProtKB">
        <authorList>
            <consortium name="EnsemblMetazoa"/>
        </authorList>
    </citation>
    <scope>IDENTIFICATION</scope>
    <source>
        <strain evidence="13">PS312</strain>
    </source>
</reference>
<dbReference type="GO" id="GO:0051932">
    <property type="term" value="P:synaptic transmission, GABAergic"/>
    <property type="evidence" value="ECO:0000318"/>
    <property type="project" value="GO_Central"/>
</dbReference>
<feature type="region of interest" description="Disordered" evidence="12">
    <location>
        <begin position="177"/>
        <end position="200"/>
    </location>
</feature>
<evidence type="ECO:0000256" key="1">
    <source>
        <dbReference type="ARBA" id="ARBA00004141"/>
    </source>
</evidence>
<feature type="compositionally biased region" description="Basic and acidic residues" evidence="12">
    <location>
        <begin position="177"/>
        <end position="195"/>
    </location>
</feature>
<dbReference type="InterPro" id="IPR036719">
    <property type="entry name" value="Neuro-gated_channel_TM_sf"/>
</dbReference>
<accession>A0A2A6C3A5</accession>